<comment type="subunit">
    <text evidence="9">Homodimer. Polymerizes to form a dynamic ring structure in a strictly GTP-dependent manner. Interacts directly with several other division proteins.</text>
</comment>
<dbReference type="EMBL" id="CP048104">
    <property type="protein sequence ID" value="QKG84763.1"/>
    <property type="molecule type" value="Genomic_DNA"/>
</dbReference>
<dbReference type="InterPro" id="IPR000158">
    <property type="entry name" value="Cell_div_FtsZ"/>
</dbReference>
<evidence type="ECO:0000256" key="11">
    <source>
        <dbReference type="SAM" id="MobiDB-lite"/>
    </source>
</evidence>
<feature type="binding site" evidence="9">
    <location>
        <begin position="108"/>
        <end position="110"/>
    </location>
    <ligand>
        <name>GTP</name>
        <dbReference type="ChEBI" id="CHEBI:37565"/>
    </ligand>
</feature>
<accession>A0A7D3Y283</accession>
<dbReference type="Proteomes" id="UP000503088">
    <property type="component" value="Chromosome"/>
</dbReference>
<keyword evidence="7 9" id="KW-0131">Cell cycle</keyword>
<dbReference type="GO" id="GO:0003924">
    <property type="term" value="F:GTPase activity"/>
    <property type="evidence" value="ECO:0007669"/>
    <property type="project" value="UniProtKB-UniRule"/>
</dbReference>
<comment type="similarity">
    <text evidence="1 9">Belongs to the FtsZ family.</text>
</comment>
<dbReference type="InterPro" id="IPR037103">
    <property type="entry name" value="Tubulin/FtsZ-like_C"/>
</dbReference>
<evidence type="ECO:0000313" key="14">
    <source>
        <dbReference type="EMBL" id="QKG84763.1"/>
    </source>
</evidence>
<protein>
    <recommendedName>
        <fullName evidence="9 10">Cell division protein FtsZ</fullName>
    </recommendedName>
</protein>
<gene>
    <name evidence="9 14" type="primary">ftsZ</name>
    <name evidence="14" type="ORF">GXN76_09945</name>
</gene>
<keyword evidence="3 9" id="KW-0132">Cell division</keyword>
<dbReference type="AlphaFoldDB" id="A0A7D3Y283"/>
<evidence type="ECO:0000256" key="3">
    <source>
        <dbReference type="ARBA" id="ARBA00022618"/>
    </source>
</evidence>
<evidence type="ECO:0000256" key="6">
    <source>
        <dbReference type="ARBA" id="ARBA00023210"/>
    </source>
</evidence>
<dbReference type="Pfam" id="PF00091">
    <property type="entry name" value="Tubulin"/>
    <property type="match status" value="1"/>
</dbReference>
<dbReference type="SUPFAM" id="SSF52490">
    <property type="entry name" value="Tubulin nucleotide-binding domain-like"/>
    <property type="match status" value="1"/>
</dbReference>
<keyword evidence="5 9" id="KW-0342">GTP-binding</keyword>
<dbReference type="Pfam" id="PF12327">
    <property type="entry name" value="FtsZ_C"/>
    <property type="match status" value="1"/>
</dbReference>
<dbReference type="PROSITE" id="PS01134">
    <property type="entry name" value="FTSZ_1"/>
    <property type="match status" value="1"/>
</dbReference>
<dbReference type="HAMAP" id="MF_00909">
    <property type="entry name" value="FtsZ"/>
    <property type="match status" value="1"/>
</dbReference>
<evidence type="ECO:0000256" key="9">
    <source>
        <dbReference type="HAMAP-Rule" id="MF_00909"/>
    </source>
</evidence>
<evidence type="ECO:0000259" key="13">
    <source>
        <dbReference type="SMART" id="SM00865"/>
    </source>
</evidence>
<dbReference type="GO" id="GO:0051258">
    <property type="term" value="P:protein polymerization"/>
    <property type="evidence" value="ECO:0007669"/>
    <property type="project" value="UniProtKB-UniRule"/>
</dbReference>
<dbReference type="GO" id="GO:0005525">
    <property type="term" value="F:GTP binding"/>
    <property type="evidence" value="ECO:0007669"/>
    <property type="project" value="UniProtKB-UniRule"/>
</dbReference>
<dbReference type="GO" id="GO:0005737">
    <property type="term" value="C:cytoplasm"/>
    <property type="evidence" value="ECO:0007669"/>
    <property type="project" value="UniProtKB-SubCell"/>
</dbReference>
<keyword evidence="4 9" id="KW-0547">Nucleotide-binding</keyword>
<keyword evidence="2 9" id="KW-0963">Cytoplasm</keyword>
<feature type="binding site" evidence="9">
    <location>
        <position position="187"/>
    </location>
    <ligand>
        <name>GTP</name>
        <dbReference type="ChEBI" id="CHEBI:37565"/>
    </ligand>
</feature>
<dbReference type="GO" id="GO:0030428">
    <property type="term" value="C:cell septum"/>
    <property type="evidence" value="ECO:0007669"/>
    <property type="project" value="UniProtKB-ARBA"/>
</dbReference>
<dbReference type="SMART" id="SM00864">
    <property type="entry name" value="Tubulin"/>
    <property type="match status" value="1"/>
</dbReference>
<dbReference type="Gene3D" id="3.40.50.1440">
    <property type="entry name" value="Tubulin/FtsZ, GTPase domain"/>
    <property type="match status" value="1"/>
</dbReference>
<evidence type="ECO:0000256" key="2">
    <source>
        <dbReference type="ARBA" id="ARBA00022490"/>
    </source>
</evidence>
<reference evidence="14 15" key="1">
    <citation type="submission" date="2020-01" db="EMBL/GenBank/DDBJ databases">
        <authorList>
            <person name="Gulvik C.A."/>
            <person name="Batra D.G."/>
        </authorList>
    </citation>
    <scope>NUCLEOTIDE SEQUENCE [LARGE SCALE GENOMIC DNA]</scope>
    <source>
        <strain evidence="14 15">W9323</strain>
    </source>
</reference>
<dbReference type="InterPro" id="IPR008280">
    <property type="entry name" value="Tub_FtsZ_C"/>
</dbReference>
<dbReference type="GO" id="GO:0032153">
    <property type="term" value="C:cell division site"/>
    <property type="evidence" value="ECO:0007669"/>
    <property type="project" value="UniProtKB-UniRule"/>
</dbReference>
<feature type="domain" description="Tubulin/FtsZ GTPase" evidence="12">
    <location>
        <begin position="13"/>
        <end position="205"/>
    </location>
</feature>
<dbReference type="SUPFAM" id="SSF55307">
    <property type="entry name" value="Tubulin C-terminal domain-like"/>
    <property type="match status" value="1"/>
</dbReference>
<dbReference type="PANTHER" id="PTHR30314">
    <property type="entry name" value="CELL DIVISION PROTEIN FTSZ-RELATED"/>
    <property type="match status" value="1"/>
</dbReference>
<dbReference type="PANTHER" id="PTHR30314:SF3">
    <property type="entry name" value="MITOCHONDRIAL DIVISION PROTEIN FSZA"/>
    <property type="match status" value="1"/>
</dbReference>
<dbReference type="InterPro" id="IPR024757">
    <property type="entry name" value="FtsZ_C"/>
</dbReference>
<dbReference type="InterPro" id="IPR018316">
    <property type="entry name" value="Tubulin/FtsZ_2-layer-sand-dom"/>
</dbReference>
<dbReference type="KEGG" id="kpul:GXN76_09945"/>
<evidence type="ECO:0000256" key="4">
    <source>
        <dbReference type="ARBA" id="ARBA00022741"/>
    </source>
</evidence>
<dbReference type="InterPro" id="IPR036525">
    <property type="entry name" value="Tubulin/FtsZ_GTPase_sf"/>
</dbReference>
<evidence type="ECO:0000256" key="10">
    <source>
        <dbReference type="NCBIfam" id="TIGR00065"/>
    </source>
</evidence>
<keyword evidence="6 9" id="KW-0717">Septation</keyword>
<sequence>MLEFDMEVEQIAQIKVIGVGGGGSNAVNRMIESGVQGVEFIAVNTDAQALNRSHAPVKLQIGEKLTRGLGAGANPAVGKKAAEESRESIENVLKGADMVFVTAGMGGGTGTGAAPEIAEVARDVGALTVGVVTRPFTFEGRKRSTQADDGIASLKDKVDTLIVIPNDRLLEIVDKNTPMLEAFLQADNVLRQGVQGISDLIAVPGLINLDFADVKTIMTERGSALMGIGMATGESRATEAAKKAICSPLLETSIDGARGVLMNITGGSNLSLYEVNEAADIVASASDPEVNMIFGAVINEDLKEEIMVTVIATGFDHKETEQAKGKPQFSLGNERNKSDTSPTHGNVLDLKPIHTEDNLDIPTFLRHRRKK</sequence>
<dbReference type="InterPro" id="IPR020805">
    <property type="entry name" value="Cell_div_FtsZ_CS"/>
</dbReference>
<dbReference type="NCBIfam" id="TIGR00065">
    <property type="entry name" value="ftsZ"/>
    <property type="match status" value="1"/>
</dbReference>
<feature type="binding site" evidence="9">
    <location>
        <position position="139"/>
    </location>
    <ligand>
        <name>GTP</name>
        <dbReference type="ChEBI" id="CHEBI:37565"/>
    </ligand>
</feature>
<dbReference type="PRINTS" id="PR00423">
    <property type="entry name" value="CELLDVISFTSZ"/>
</dbReference>
<comment type="subcellular location">
    <subcellularLocation>
        <location evidence="9">Cytoplasm</location>
    </subcellularLocation>
    <text evidence="9">Assembles at midcell at the inner surface of the cytoplasmic membrane.</text>
</comment>
<keyword evidence="15" id="KW-1185">Reference proteome</keyword>
<evidence type="ECO:0000259" key="12">
    <source>
        <dbReference type="SMART" id="SM00864"/>
    </source>
</evidence>
<name>A0A7D3Y283_9BACL</name>
<dbReference type="GO" id="GO:0000917">
    <property type="term" value="P:division septum assembly"/>
    <property type="evidence" value="ECO:0007669"/>
    <property type="project" value="UniProtKB-KW"/>
</dbReference>
<feature type="binding site" evidence="9">
    <location>
        <begin position="21"/>
        <end position="25"/>
    </location>
    <ligand>
        <name>GTP</name>
        <dbReference type="ChEBI" id="CHEBI:37565"/>
    </ligand>
</feature>
<evidence type="ECO:0000313" key="15">
    <source>
        <dbReference type="Proteomes" id="UP000503088"/>
    </source>
</evidence>
<feature type="region of interest" description="Disordered" evidence="11">
    <location>
        <begin position="319"/>
        <end position="352"/>
    </location>
</feature>
<evidence type="ECO:0000256" key="5">
    <source>
        <dbReference type="ARBA" id="ARBA00023134"/>
    </source>
</evidence>
<evidence type="ECO:0000256" key="8">
    <source>
        <dbReference type="ARBA" id="ARBA00055345"/>
    </source>
</evidence>
<dbReference type="RefSeq" id="WP_173222776.1">
    <property type="nucleotide sequence ID" value="NZ_CP048104.1"/>
</dbReference>
<evidence type="ECO:0000256" key="7">
    <source>
        <dbReference type="ARBA" id="ARBA00023306"/>
    </source>
</evidence>
<organism evidence="14 15">
    <name type="scientific">Kroppenstedtia pulmonis</name>
    <dbReference type="NCBI Taxonomy" id="1380685"/>
    <lineage>
        <taxon>Bacteria</taxon>
        <taxon>Bacillati</taxon>
        <taxon>Bacillota</taxon>
        <taxon>Bacilli</taxon>
        <taxon>Bacillales</taxon>
        <taxon>Thermoactinomycetaceae</taxon>
        <taxon>Kroppenstedtia</taxon>
    </lineage>
</organism>
<feature type="binding site" evidence="9">
    <location>
        <position position="143"/>
    </location>
    <ligand>
        <name>GTP</name>
        <dbReference type="ChEBI" id="CHEBI:37565"/>
    </ligand>
</feature>
<proteinExistence type="inferred from homology"/>
<dbReference type="InterPro" id="IPR045061">
    <property type="entry name" value="FtsZ/CetZ"/>
</dbReference>
<dbReference type="SMART" id="SM00865">
    <property type="entry name" value="Tubulin_C"/>
    <property type="match status" value="1"/>
</dbReference>
<comment type="function">
    <text evidence="8 9">Essential cell division protein that forms a contractile ring structure (Z ring) at the future cell division site. The regulation of the ring assembly controls the timing and the location of cell division. One of the functions of the FtsZ ring is to recruit other cell division proteins to the septum to produce a new cell wall between the dividing cells. Binds GTP and shows GTPase activity.</text>
</comment>
<dbReference type="Gene3D" id="3.30.1330.20">
    <property type="entry name" value="Tubulin/FtsZ, C-terminal domain"/>
    <property type="match status" value="1"/>
</dbReference>
<evidence type="ECO:0000256" key="1">
    <source>
        <dbReference type="ARBA" id="ARBA00009690"/>
    </source>
</evidence>
<dbReference type="FunFam" id="3.40.50.1440:FF:000023">
    <property type="entry name" value="Cell division protein FtsZ"/>
    <property type="match status" value="1"/>
</dbReference>
<dbReference type="GO" id="GO:0043093">
    <property type="term" value="P:FtsZ-dependent cytokinesis"/>
    <property type="evidence" value="ECO:0007669"/>
    <property type="project" value="UniProtKB-UniRule"/>
</dbReference>
<feature type="domain" description="Tubulin/FtsZ 2-layer sandwich" evidence="13">
    <location>
        <begin position="207"/>
        <end position="324"/>
    </location>
</feature>
<dbReference type="FunFam" id="3.30.1330.20:FF:000005">
    <property type="entry name" value="Cell division protein FtsZ"/>
    <property type="match status" value="1"/>
</dbReference>
<dbReference type="InterPro" id="IPR003008">
    <property type="entry name" value="Tubulin_FtsZ_GTPase"/>
</dbReference>
<dbReference type="CDD" id="cd02201">
    <property type="entry name" value="FtsZ_type1"/>
    <property type="match status" value="1"/>
</dbReference>